<evidence type="ECO:0000259" key="4">
    <source>
        <dbReference type="PROSITE" id="PS50815"/>
    </source>
</evidence>
<dbReference type="FunFam" id="3.30.900.10:FF:000003">
    <property type="entry name" value="Mitotic spindle assembly checkpoint protein MAD2B"/>
    <property type="match status" value="1"/>
</dbReference>
<comment type="subcellular location">
    <subcellularLocation>
        <location evidence="1">Nucleus</location>
    </subcellularLocation>
</comment>
<dbReference type="PANTHER" id="PTHR11842">
    <property type="entry name" value="MITOTIC SPINDLE ASSEMBLY CHECKPOINT PROTEIN MAD2"/>
    <property type="match status" value="1"/>
</dbReference>
<dbReference type="GO" id="GO:0006974">
    <property type="term" value="P:DNA damage response"/>
    <property type="evidence" value="ECO:0007669"/>
    <property type="project" value="UniProtKB-KW"/>
</dbReference>
<keyword evidence="3" id="KW-0539">Nucleus</keyword>
<evidence type="ECO:0000313" key="6">
    <source>
        <dbReference type="Proteomes" id="UP000775213"/>
    </source>
</evidence>
<dbReference type="InterPro" id="IPR036570">
    <property type="entry name" value="HORMA_dom_sf"/>
</dbReference>
<dbReference type="InterPro" id="IPR045091">
    <property type="entry name" value="Mad2-like"/>
</dbReference>
<evidence type="ECO:0000256" key="3">
    <source>
        <dbReference type="ARBA" id="ARBA00023242"/>
    </source>
</evidence>
<dbReference type="EMBL" id="JAGFBR010000009">
    <property type="protein sequence ID" value="KAH0461464.1"/>
    <property type="molecule type" value="Genomic_DNA"/>
</dbReference>
<evidence type="ECO:0000256" key="1">
    <source>
        <dbReference type="ARBA" id="ARBA00004123"/>
    </source>
</evidence>
<dbReference type="GO" id="GO:0005634">
    <property type="term" value="C:nucleus"/>
    <property type="evidence" value="ECO:0007669"/>
    <property type="project" value="UniProtKB-SubCell"/>
</dbReference>
<evidence type="ECO:0000313" key="5">
    <source>
        <dbReference type="EMBL" id="KAH0461464.1"/>
    </source>
</evidence>
<keyword evidence="2" id="KW-0227">DNA damage</keyword>
<reference evidence="5 6" key="1">
    <citation type="journal article" date="2021" name="Hortic Res">
        <title>Chromosome-scale assembly of the Dendrobium chrysotoxum genome enhances the understanding of orchid evolution.</title>
        <authorList>
            <person name="Zhang Y."/>
            <person name="Zhang G.Q."/>
            <person name="Zhang D."/>
            <person name="Liu X.D."/>
            <person name="Xu X.Y."/>
            <person name="Sun W.H."/>
            <person name="Yu X."/>
            <person name="Zhu X."/>
            <person name="Wang Z.W."/>
            <person name="Zhao X."/>
            <person name="Zhong W.Y."/>
            <person name="Chen H."/>
            <person name="Yin W.L."/>
            <person name="Huang T."/>
            <person name="Niu S.C."/>
            <person name="Liu Z.J."/>
        </authorList>
    </citation>
    <scope>NUCLEOTIDE SEQUENCE [LARGE SCALE GENOMIC DNA]</scope>
    <source>
        <strain evidence="5">Lindl</strain>
    </source>
</reference>
<dbReference type="PROSITE" id="PS50815">
    <property type="entry name" value="HORMA"/>
    <property type="match status" value="1"/>
</dbReference>
<dbReference type="Pfam" id="PF02301">
    <property type="entry name" value="HORMA"/>
    <property type="match status" value="1"/>
</dbReference>
<accession>A0AAV7H165</accession>
<keyword evidence="6" id="KW-1185">Reference proteome</keyword>
<sequence length="444" mass="50144">MALERSASLRSTNKLTQLHYYFGSSAALADVDKLLSEQSRRFTDISCPFGSYNCYPQCCWLSNAAAPERQFWLRARTIYTVSKLAFPQFLVRTVYTASKLAWPLPPVAANHRGPPAYACPTFHQLSHQPLNATHRRLPLAPPVAGCLHRHTLSTTRPPIVGQHHRHPSPSTTAAILPATTTLHSIQISYCREFHFFKGQTAHILVEFLEVAVSCIVFLKGFYPAGAFERRRYMNVVVQKARHPQLDNYIHAATSELLPFIQKGLIERVAVIFYDKDHIPVERFVFKLTVSQSYSSTVEENDLEFALRAFLVKLTVAKPLTKSLPPGSSWEITAYFRALPDQNNDTKAQMWVPTDAKQWLQPPCITPIKSMSSEPLKVQLYVEHPSPTEPKIKMDKNDVGCLLLMRLQFSIGAVCNQIVSLDVQKSTIYMLSPLTVEAKTSKRSY</sequence>
<dbReference type="InterPro" id="IPR003511">
    <property type="entry name" value="HORMA_dom"/>
</dbReference>
<dbReference type="SUPFAM" id="SSF56019">
    <property type="entry name" value="The spindle assembly checkpoint protein mad2"/>
    <property type="match status" value="1"/>
</dbReference>
<comment type="caution">
    <text evidence="5">The sequence shown here is derived from an EMBL/GenBank/DDBJ whole genome shotgun (WGS) entry which is preliminary data.</text>
</comment>
<name>A0AAV7H165_DENCH</name>
<protein>
    <recommendedName>
        <fullName evidence="4">HORMA domain-containing protein</fullName>
    </recommendedName>
</protein>
<organism evidence="5 6">
    <name type="scientific">Dendrobium chrysotoxum</name>
    <name type="common">Orchid</name>
    <dbReference type="NCBI Taxonomy" id="161865"/>
    <lineage>
        <taxon>Eukaryota</taxon>
        <taxon>Viridiplantae</taxon>
        <taxon>Streptophyta</taxon>
        <taxon>Embryophyta</taxon>
        <taxon>Tracheophyta</taxon>
        <taxon>Spermatophyta</taxon>
        <taxon>Magnoliopsida</taxon>
        <taxon>Liliopsida</taxon>
        <taxon>Asparagales</taxon>
        <taxon>Orchidaceae</taxon>
        <taxon>Epidendroideae</taxon>
        <taxon>Malaxideae</taxon>
        <taxon>Dendrobiinae</taxon>
        <taxon>Dendrobium</taxon>
    </lineage>
</organism>
<dbReference type="Gene3D" id="3.30.900.10">
    <property type="entry name" value="HORMA domain"/>
    <property type="match status" value="1"/>
</dbReference>
<dbReference type="AlphaFoldDB" id="A0AAV7H165"/>
<feature type="domain" description="HORMA" evidence="4">
    <location>
        <begin position="198"/>
        <end position="381"/>
    </location>
</feature>
<proteinExistence type="predicted"/>
<dbReference type="Proteomes" id="UP000775213">
    <property type="component" value="Unassembled WGS sequence"/>
</dbReference>
<gene>
    <name evidence="5" type="ORF">IEQ34_009039</name>
</gene>
<evidence type="ECO:0000256" key="2">
    <source>
        <dbReference type="ARBA" id="ARBA00022763"/>
    </source>
</evidence>
<dbReference type="GO" id="GO:0016035">
    <property type="term" value="C:zeta DNA polymerase complex"/>
    <property type="evidence" value="ECO:0007669"/>
    <property type="project" value="TreeGrafter"/>
</dbReference>
<dbReference type="PANTHER" id="PTHR11842:SF10">
    <property type="entry name" value="MITOTIC SPINDLE ASSEMBLY CHECKPOINT PROTEIN MAD2B"/>
    <property type="match status" value="1"/>
</dbReference>